<reference evidence="1 2" key="1">
    <citation type="submission" date="2019-01" db="EMBL/GenBank/DDBJ databases">
        <authorList>
            <consortium name="Pathogen Informatics"/>
        </authorList>
    </citation>
    <scope>NUCLEOTIDE SEQUENCE [LARGE SCALE GENOMIC DNA]</scope>
    <source>
        <strain evidence="1 2">NCTC10142</strain>
        <plasmid evidence="2">13</plasmid>
    </source>
</reference>
<dbReference type="AlphaFoldDB" id="A0A449AI29"/>
<evidence type="ECO:0000313" key="2">
    <source>
        <dbReference type="Proteomes" id="UP000289506"/>
    </source>
</evidence>
<sequence length="130" mass="15964">MKTKIDLTNYNNFYKTESDKEELKKELYKLANEQEWSYFYELDDDSVEFKEFLTVENDSVWLNDDLSIEQLMYFIEKTTNHYYGFWTFSEYNKRYKTMLNGPEFHAFSTREYNEYNAELKLAQNYLAETE</sequence>
<name>A0A449AI29_9BACT</name>
<dbReference type="EMBL" id="LR214986">
    <property type="protein sequence ID" value="VEU64640.1"/>
    <property type="molecule type" value="Genomic_DNA"/>
</dbReference>
<keyword evidence="1" id="KW-0614">Plasmid</keyword>
<organism evidence="1 2">
    <name type="scientific">Mycoplasmopsis cynos</name>
    <dbReference type="NCBI Taxonomy" id="171284"/>
    <lineage>
        <taxon>Bacteria</taxon>
        <taxon>Bacillati</taxon>
        <taxon>Mycoplasmatota</taxon>
        <taxon>Mycoplasmoidales</taxon>
        <taxon>Metamycoplasmataceae</taxon>
        <taxon>Mycoplasmopsis</taxon>
    </lineage>
</organism>
<evidence type="ECO:0000313" key="1">
    <source>
        <dbReference type="EMBL" id="VEU64640.1"/>
    </source>
</evidence>
<protein>
    <submittedName>
        <fullName evidence="1">Uncharacterized protein</fullName>
    </submittedName>
</protein>
<proteinExistence type="predicted"/>
<geneLocation type="plasmid" evidence="1 2">
    <name>13</name>
</geneLocation>
<dbReference type="Proteomes" id="UP000289506">
    <property type="component" value="Plasmid 13"/>
</dbReference>
<gene>
    <name evidence="1" type="ORF">NCTC10142_00396</name>
</gene>
<dbReference type="RefSeq" id="WP_129720548.1">
    <property type="nucleotide sequence ID" value="NZ_LR214986.1"/>
</dbReference>
<accession>A0A449AI29</accession>